<evidence type="ECO:0000256" key="3">
    <source>
        <dbReference type="ARBA" id="ARBA00022475"/>
    </source>
</evidence>
<feature type="transmembrane region" description="Helical" evidence="7">
    <location>
        <begin position="29"/>
        <end position="52"/>
    </location>
</feature>
<dbReference type="Proteomes" id="UP000176751">
    <property type="component" value="Unassembled WGS sequence"/>
</dbReference>
<sequence length="494" mass="55187">MEKYSMTETDSLLDIELIKKKAIAGVVTFTLRTFFVQAFTFLATFILTILLAPEIFGIFFVVSAIINLFIYFSDVGLAAALIQKKEEPSRDDLVSTFTIQQLIIFSLVVIGLMISAKIAAFYKLDYQGLLLLRVLIFSLVLSSLKTIPSILLERKLNFTLLVIPQIAENIVFYTVAVVLAYLKFGIAAFTWAVLARGIVGLVLIYILSPWRPAIGISLKNAKRLTSFGIPFQANSVLALLKDDLLTAFLGKILPFAQVGYIGWAQKWAFIPLRFFMDNVNKVTFPAYSRLQSHTNELSKAVEKSLFFVTYFVYPSVFGMAAIAPKLLEVIPKYNKWEPALPLLYFFAVNSIFSAVSTTFTNSLFAINRPKIVLKFMVFWTVATWVLTYPLVVKFGYIGVGLASAIVAATSIAIIYFVKKEIPVSVGKNIFGPFAISALMFLLVKITVNVLVKDIFGLILTIIIGAIIYFALSFAVFKRHLTEDAIIIIRSLFSR</sequence>
<feature type="transmembrane region" description="Helical" evidence="7">
    <location>
        <begin position="343"/>
        <end position="364"/>
    </location>
</feature>
<feature type="transmembrane region" description="Helical" evidence="7">
    <location>
        <begin position="126"/>
        <end position="144"/>
    </location>
</feature>
<comment type="caution">
    <text evidence="8">The sequence shown here is derived from an EMBL/GenBank/DDBJ whole genome shotgun (WGS) entry which is preliminary data.</text>
</comment>
<name>A0A1F5HB03_9BACT</name>
<feature type="transmembrane region" description="Helical" evidence="7">
    <location>
        <begin position="188"/>
        <end position="207"/>
    </location>
</feature>
<feature type="transmembrane region" description="Helical" evidence="7">
    <location>
        <begin position="429"/>
        <end position="451"/>
    </location>
</feature>
<dbReference type="Pfam" id="PF13440">
    <property type="entry name" value="Polysacc_synt_3"/>
    <property type="match status" value="1"/>
</dbReference>
<protein>
    <submittedName>
        <fullName evidence="8">Uncharacterized protein</fullName>
    </submittedName>
</protein>
<comment type="similarity">
    <text evidence="2">Belongs to the polysaccharide synthase family.</text>
</comment>
<evidence type="ECO:0000256" key="5">
    <source>
        <dbReference type="ARBA" id="ARBA00022989"/>
    </source>
</evidence>
<dbReference type="GO" id="GO:0005886">
    <property type="term" value="C:plasma membrane"/>
    <property type="evidence" value="ECO:0007669"/>
    <property type="project" value="UniProtKB-SubCell"/>
</dbReference>
<dbReference type="STRING" id="1797737.A2196_00990"/>
<evidence type="ECO:0000313" key="9">
    <source>
        <dbReference type="Proteomes" id="UP000176751"/>
    </source>
</evidence>
<evidence type="ECO:0000256" key="7">
    <source>
        <dbReference type="SAM" id="Phobius"/>
    </source>
</evidence>
<keyword evidence="5 7" id="KW-1133">Transmembrane helix</keyword>
<evidence type="ECO:0000256" key="6">
    <source>
        <dbReference type="ARBA" id="ARBA00023136"/>
    </source>
</evidence>
<gene>
    <name evidence="8" type="ORF">A2196_00990</name>
</gene>
<evidence type="ECO:0000313" key="8">
    <source>
        <dbReference type="EMBL" id="OGE01269.1"/>
    </source>
</evidence>
<reference evidence="8 9" key="1">
    <citation type="journal article" date="2016" name="Nat. Commun.">
        <title>Thousands of microbial genomes shed light on interconnected biogeochemical processes in an aquifer system.</title>
        <authorList>
            <person name="Anantharaman K."/>
            <person name="Brown C.T."/>
            <person name="Hug L.A."/>
            <person name="Sharon I."/>
            <person name="Castelle C.J."/>
            <person name="Probst A.J."/>
            <person name="Thomas B.C."/>
            <person name="Singh A."/>
            <person name="Wilkins M.J."/>
            <person name="Karaoz U."/>
            <person name="Brodie E.L."/>
            <person name="Williams K.H."/>
            <person name="Hubbard S.S."/>
            <person name="Banfield J.F."/>
        </authorList>
    </citation>
    <scope>NUCLEOTIDE SEQUENCE [LARGE SCALE GENOMIC DNA]</scope>
</reference>
<dbReference type="InterPro" id="IPR050833">
    <property type="entry name" value="Poly_Biosynth_Transport"/>
</dbReference>
<evidence type="ECO:0000256" key="1">
    <source>
        <dbReference type="ARBA" id="ARBA00004651"/>
    </source>
</evidence>
<keyword evidence="4 7" id="KW-0812">Transmembrane</keyword>
<evidence type="ECO:0000256" key="2">
    <source>
        <dbReference type="ARBA" id="ARBA00007430"/>
    </source>
</evidence>
<comment type="subcellular location">
    <subcellularLocation>
        <location evidence="1">Cell membrane</location>
        <topology evidence="1">Multi-pass membrane protein</topology>
    </subcellularLocation>
</comment>
<accession>A0A1F5HB03</accession>
<feature type="transmembrane region" description="Helical" evidence="7">
    <location>
        <begin position="102"/>
        <end position="120"/>
    </location>
</feature>
<keyword evidence="6 7" id="KW-0472">Membrane</keyword>
<dbReference type="PANTHER" id="PTHR30250:SF10">
    <property type="entry name" value="LIPOPOLYSACCHARIDE BIOSYNTHESIS PROTEIN WZXC"/>
    <property type="match status" value="1"/>
</dbReference>
<feature type="transmembrane region" description="Helical" evidence="7">
    <location>
        <begin position="58"/>
        <end position="82"/>
    </location>
</feature>
<organism evidence="8 9">
    <name type="scientific">Candidatus Curtissbacteria bacterium RIFOXYA1_FULL_41_14</name>
    <dbReference type="NCBI Taxonomy" id="1797737"/>
    <lineage>
        <taxon>Bacteria</taxon>
        <taxon>Candidatus Curtissiibacteriota</taxon>
    </lineage>
</organism>
<evidence type="ECO:0000256" key="4">
    <source>
        <dbReference type="ARBA" id="ARBA00022692"/>
    </source>
</evidence>
<feature type="transmembrane region" description="Helical" evidence="7">
    <location>
        <begin position="305"/>
        <end position="323"/>
    </location>
</feature>
<feature type="transmembrane region" description="Helical" evidence="7">
    <location>
        <begin position="396"/>
        <end position="417"/>
    </location>
</feature>
<feature type="transmembrane region" description="Helical" evidence="7">
    <location>
        <begin position="156"/>
        <end position="182"/>
    </location>
</feature>
<dbReference type="AlphaFoldDB" id="A0A1F5HB03"/>
<feature type="transmembrane region" description="Helical" evidence="7">
    <location>
        <begin position="371"/>
        <end position="390"/>
    </location>
</feature>
<dbReference type="PANTHER" id="PTHR30250">
    <property type="entry name" value="PST FAMILY PREDICTED COLANIC ACID TRANSPORTER"/>
    <property type="match status" value="1"/>
</dbReference>
<dbReference type="EMBL" id="MFCA01000029">
    <property type="protein sequence ID" value="OGE01269.1"/>
    <property type="molecule type" value="Genomic_DNA"/>
</dbReference>
<proteinExistence type="inferred from homology"/>
<feature type="transmembrane region" description="Helical" evidence="7">
    <location>
        <begin position="457"/>
        <end position="476"/>
    </location>
</feature>
<keyword evidence="3" id="KW-1003">Cell membrane</keyword>